<dbReference type="InterPro" id="IPR000792">
    <property type="entry name" value="Tscrpt_reg_LuxR_C"/>
</dbReference>
<reference evidence="6 8" key="1">
    <citation type="submission" date="2019-07" db="EMBL/GenBank/DDBJ databases">
        <title>Complete Genome Sequence of drought tolerant Plant Growth-Promoting Rhizobacterium Glutamicibacter halophytocola DR408.</title>
        <authorList>
            <person name="Nishu S.D."/>
            <person name="Lee T.K."/>
        </authorList>
    </citation>
    <scope>NUCLEOTIDE SEQUENCE [LARGE SCALE GENOMIC DNA]</scope>
    <source>
        <strain evidence="6 8">DR408</strain>
    </source>
</reference>
<dbReference type="Gene3D" id="3.40.50.2300">
    <property type="match status" value="1"/>
</dbReference>
<feature type="domain" description="Response regulatory" evidence="5">
    <location>
        <begin position="11"/>
        <end position="128"/>
    </location>
</feature>
<evidence type="ECO:0000313" key="6">
    <source>
        <dbReference type="EMBL" id="QDY65917.1"/>
    </source>
</evidence>
<dbReference type="PROSITE" id="PS50043">
    <property type="entry name" value="HTH_LUXR_2"/>
    <property type="match status" value="1"/>
</dbReference>
<accession>A0A5B8IUQ5</accession>
<evidence type="ECO:0000313" key="9">
    <source>
        <dbReference type="Proteomes" id="UP001060018"/>
    </source>
</evidence>
<evidence type="ECO:0000256" key="1">
    <source>
        <dbReference type="ARBA" id="ARBA00022553"/>
    </source>
</evidence>
<dbReference type="InterPro" id="IPR058245">
    <property type="entry name" value="NreC/VraR/RcsB-like_REC"/>
</dbReference>
<keyword evidence="2" id="KW-0238">DNA-binding</keyword>
<keyword evidence="8" id="KW-1185">Reference proteome</keyword>
<feature type="modified residue" description="4-aspartylphosphate" evidence="3">
    <location>
        <position position="60"/>
    </location>
</feature>
<sequence length="222" mass="23912">MSIENSTQSYRVVLVDDHAIFRSGLKADLANDMQIVGEAGSVEEAIAVITEQKPDVVLLDVHLPGGRAGGGAEVLKNCTQLLGTTKFLALSVSDAAQDVVTVIRAGARGYVTKSISGEEISDAVRRVAAGDAVFSPRLAGFVLDAFGSSTAVSAVDEELDLLSDRELQVMRLIARGYSYKEVATELFISVKTVESHVSNVLRKLQLSNRHELTRWAVDRKIL</sequence>
<evidence type="ECO:0000259" key="4">
    <source>
        <dbReference type="PROSITE" id="PS50043"/>
    </source>
</evidence>
<dbReference type="SUPFAM" id="SSF46894">
    <property type="entry name" value="C-terminal effector domain of the bipartite response regulators"/>
    <property type="match status" value="1"/>
</dbReference>
<dbReference type="Pfam" id="PF00072">
    <property type="entry name" value="Response_reg"/>
    <property type="match status" value="1"/>
</dbReference>
<proteinExistence type="predicted"/>
<evidence type="ECO:0000256" key="3">
    <source>
        <dbReference type="PROSITE-ProRule" id="PRU00169"/>
    </source>
</evidence>
<dbReference type="InterPro" id="IPR011006">
    <property type="entry name" value="CheY-like_superfamily"/>
</dbReference>
<evidence type="ECO:0000313" key="7">
    <source>
        <dbReference type="EMBL" id="UUX58018.1"/>
    </source>
</evidence>
<evidence type="ECO:0000259" key="5">
    <source>
        <dbReference type="PROSITE" id="PS50110"/>
    </source>
</evidence>
<dbReference type="KEGG" id="gar:AOZ07_12205"/>
<dbReference type="GO" id="GO:0000160">
    <property type="term" value="P:phosphorelay signal transduction system"/>
    <property type="evidence" value="ECO:0007669"/>
    <property type="project" value="InterPro"/>
</dbReference>
<dbReference type="PANTHER" id="PTHR43214:SF43">
    <property type="entry name" value="TWO-COMPONENT RESPONSE REGULATOR"/>
    <property type="match status" value="1"/>
</dbReference>
<organism evidence="7 9">
    <name type="scientific">Glutamicibacter halophytocola</name>
    <dbReference type="NCBI Taxonomy" id="1933880"/>
    <lineage>
        <taxon>Bacteria</taxon>
        <taxon>Bacillati</taxon>
        <taxon>Actinomycetota</taxon>
        <taxon>Actinomycetes</taxon>
        <taxon>Micrococcales</taxon>
        <taxon>Micrococcaceae</taxon>
        <taxon>Glutamicibacter</taxon>
    </lineage>
</organism>
<evidence type="ECO:0000313" key="8">
    <source>
        <dbReference type="Proteomes" id="UP000320717"/>
    </source>
</evidence>
<dbReference type="InterPro" id="IPR039420">
    <property type="entry name" value="WalR-like"/>
</dbReference>
<dbReference type="PRINTS" id="PR00038">
    <property type="entry name" value="HTHLUXR"/>
</dbReference>
<dbReference type="PROSITE" id="PS50110">
    <property type="entry name" value="RESPONSE_REGULATORY"/>
    <property type="match status" value="1"/>
</dbReference>
<gene>
    <name evidence="6" type="ORF">FQA45_06115</name>
    <name evidence="7" type="ORF">NUH22_11935</name>
</gene>
<reference evidence="7" key="2">
    <citation type="journal article" date="2022" name="Pest Manag. Sci.">
        <title>Glutamicibacter halophytocola-mediated host fitness of potato tuber moth on Solanaceae crops.</title>
        <authorList>
            <person name="Wang W."/>
            <person name="Xiao G."/>
            <person name="Du G."/>
            <person name="Chang L."/>
            <person name="Yang Y."/>
            <person name="Ye J."/>
            <person name="Chen B."/>
        </authorList>
    </citation>
    <scope>NUCLEOTIDE SEQUENCE</scope>
    <source>
        <strain evidence="7">S2</strain>
    </source>
</reference>
<dbReference type="EMBL" id="CP102487">
    <property type="protein sequence ID" value="UUX58018.1"/>
    <property type="molecule type" value="Genomic_DNA"/>
</dbReference>
<evidence type="ECO:0000256" key="2">
    <source>
        <dbReference type="ARBA" id="ARBA00023125"/>
    </source>
</evidence>
<dbReference type="GO" id="GO:0003677">
    <property type="term" value="F:DNA binding"/>
    <property type="evidence" value="ECO:0007669"/>
    <property type="project" value="UniProtKB-KW"/>
</dbReference>
<dbReference type="InterPro" id="IPR001789">
    <property type="entry name" value="Sig_transdc_resp-reg_receiver"/>
</dbReference>
<dbReference type="SMART" id="SM00421">
    <property type="entry name" value="HTH_LUXR"/>
    <property type="match status" value="1"/>
</dbReference>
<dbReference type="CDD" id="cd17535">
    <property type="entry name" value="REC_NarL-like"/>
    <property type="match status" value="1"/>
</dbReference>
<dbReference type="PROSITE" id="PS00622">
    <property type="entry name" value="HTH_LUXR_1"/>
    <property type="match status" value="1"/>
</dbReference>
<dbReference type="Proteomes" id="UP000320717">
    <property type="component" value="Chromosome"/>
</dbReference>
<dbReference type="SUPFAM" id="SSF52172">
    <property type="entry name" value="CheY-like"/>
    <property type="match status" value="1"/>
</dbReference>
<dbReference type="PANTHER" id="PTHR43214">
    <property type="entry name" value="TWO-COMPONENT RESPONSE REGULATOR"/>
    <property type="match status" value="1"/>
</dbReference>
<dbReference type="GO" id="GO:0006355">
    <property type="term" value="P:regulation of DNA-templated transcription"/>
    <property type="evidence" value="ECO:0007669"/>
    <property type="project" value="InterPro"/>
</dbReference>
<dbReference type="SMART" id="SM00448">
    <property type="entry name" value="REC"/>
    <property type="match status" value="1"/>
</dbReference>
<keyword evidence="1 3" id="KW-0597">Phosphoprotein</keyword>
<dbReference type="Pfam" id="PF00196">
    <property type="entry name" value="GerE"/>
    <property type="match status" value="1"/>
</dbReference>
<dbReference type="AlphaFoldDB" id="A0A5B8IUQ5"/>
<dbReference type="InterPro" id="IPR016032">
    <property type="entry name" value="Sig_transdc_resp-reg_C-effctor"/>
</dbReference>
<name>A0A5B8IUQ5_9MICC</name>
<dbReference type="Proteomes" id="UP001060018">
    <property type="component" value="Chromosome"/>
</dbReference>
<feature type="domain" description="HTH luxR-type" evidence="4">
    <location>
        <begin position="155"/>
        <end position="220"/>
    </location>
</feature>
<dbReference type="EMBL" id="CP042260">
    <property type="protein sequence ID" value="QDY65917.1"/>
    <property type="molecule type" value="Genomic_DNA"/>
</dbReference>
<dbReference type="RefSeq" id="WP_060702237.1">
    <property type="nucleotide sequence ID" value="NZ_CP012750.1"/>
</dbReference>
<protein>
    <submittedName>
        <fullName evidence="7">Response regulator transcription factor</fullName>
    </submittedName>
</protein>
<dbReference type="OrthoDB" id="9808843at2"/>
<dbReference type="CDD" id="cd06170">
    <property type="entry name" value="LuxR_C_like"/>
    <property type="match status" value="1"/>
</dbReference>